<accession>A0A4V3RR08</accession>
<proteinExistence type="predicted"/>
<name>A0A4V3RR08_PARDI</name>
<reference evidence="1 2" key="1">
    <citation type="submission" date="2019-04" db="EMBL/GenBank/DDBJ databases">
        <title>Microbes associate with the intestines of laboratory mice.</title>
        <authorList>
            <person name="Navarre W."/>
            <person name="Wong E."/>
            <person name="Huang K."/>
            <person name="Tropini C."/>
            <person name="Ng K."/>
            <person name="Yu B."/>
        </authorList>
    </citation>
    <scope>NUCLEOTIDE SEQUENCE [LARGE SCALE GENOMIC DNA]</scope>
    <source>
        <strain evidence="1 2">NM39_I3</strain>
    </source>
</reference>
<evidence type="ECO:0000313" key="2">
    <source>
        <dbReference type="Proteomes" id="UP000310032"/>
    </source>
</evidence>
<evidence type="ECO:0000313" key="1">
    <source>
        <dbReference type="EMBL" id="TGY61100.1"/>
    </source>
</evidence>
<dbReference type="AlphaFoldDB" id="A0A4V3RR08"/>
<protein>
    <submittedName>
        <fullName evidence="1">Uncharacterized protein</fullName>
    </submittedName>
</protein>
<gene>
    <name evidence="1" type="ORF">E5342_04645</name>
</gene>
<organism evidence="1 2">
    <name type="scientific">Parabacteroides distasonis</name>
    <dbReference type="NCBI Taxonomy" id="823"/>
    <lineage>
        <taxon>Bacteria</taxon>
        <taxon>Pseudomonadati</taxon>
        <taxon>Bacteroidota</taxon>
        <taxon>Bacteroidia</taxon>
        <taxon>Bacteroidales</taxon>
        <taxon>Tannerellaceae</taxon>
        <taxon>Parabacteroides</taxon>
    </lineage>
</organism>
<dbReference type="EMBL" id="SRYM01000008">
    <property type="protein sequence ID" value="TGY61100.1"/>
    <property type="molecule type" value="Genomic_DNA"/>
</dbReference>
<sequence length="79" mass="9249">MNDSTEWKMKNQWLAIDLFHNEGNICCFNEQPYEKALENFYPNLCDTITNRINRLFPQIKTTAQVSHDEAVAYFTVCGN</sequence>
<dbReference type="Proteomes" id="UP000310032">
    <property type="component" value="Unassembled WGS sequence"/>
</dbReference>
<comment type="caution">
    <text evidence="1">The sequence shown here is derived from an EMBL/GenBank/DDBJ whole genome shotgun (WGS) entry which is preliminary data.</text>
</comment>
<dbReference type="OrthoDB" id="1093622at2"/>